<organism evidence="1 2">
    <name type="scientific">Solitalea agri</name>
    <dbReference type="NCBI Taxonomy" id="2953739"/>
    <lineage>
        <taxon>Bacteria</taxon>
        <taxon>Pseudomonadati</taxon>
        <taxon>Bacteroidota</taxon>
        <taxon>Sphingobacteriia</taxon>
        <taxon>Sphingobacteriales</taxon>
        <taxon>Sphingobacteriaceae</taxon>
        <taxon>Solitalea</taxon>
    </lineage>
</organism>
<dbReference type="EMBL" id="JAMWYS010000003">
    <property type="protein sequence ID" value="MCO4291482.1"/>
    <property type="molecule type" value="Genomic_DNA"/>
</dbReference>
<dbReference type="Pfam" id="PF07610">
    <property type="entry name" value="DUF1573"/>
    <property type="match status" value="1"/>
</dbReference>
<gene>
    <name evidence="1" type="ORF">NF867_01220</name>
</gene>
<dbReference type="PROSITE" id="PS51257">
    <property type="entry name" value="PROKAR_LIPOPROTEIN"/>
    <property type="match status" value="1"/>
</dbReference>
<sequence length="142" mass="15238">MKKTILILVVAAFAVACNKGSKNHAPSSDLFAKIDSSQLTVIKFDEDKFDFGKITEGEVVEHSFKFVNKGKFPLIIKSAIASCGCTVPSKPDEPIAPGATGVIDVKFNSKGKQGLQDKHITIFANTNPTVSTLELVGEVQEN</sequence>
<accession>A0A9X2EYS4</accession>
<evidence type="ECO:0000313" key="1">
    <source>
        <dbReference type="EMBL" id="MCO4291482.1"/>
    </source>
</evidence>
<dbReference type="InterPro" id="IPR013783">
    <property type="entry name" value="Ig-like_fold"/>
</dbReference>
<evidence type="ECO:0000313" key="2">
    <source>
        <dbReference type="Proteomes" id="UP001155182"/>
    </source>
</evidence>
<dbReference type="AlphaFoldDB" id="A0A9X2EYS4"/>
<dbReference type="Proteomes" id="UP001155182">
    <property type="component" value="Unassembled WGS sequence"/>
</dbReference>
<dbReference type="PANTHER" id="PTHR37833:SF1">
    <property type="entry name" value="SIGNAL PEPTIDE PROTEIN"/>
    <property type="match status" value="1"/>
</dbReference>
<keyword evidence="2" id="KW-1185">Reference proteome</keyword>
<dbReference type="Gene3D" id="2.60.40.10">
    <property type="entry name" value="Immunoglobulins"/>
    <property type="match status" value="1"/>
</dbReference>
<dbReference type="InterPro" id="IPR011467">
    <property type="entry name" value="DUF1573"/>
</dbReference>
<comment type="caution">
    <text evidence="1">The sequence shown here is derived from an EMBL/GenBank/DDBJ whole genome shotgun (WGS) entry which is preliminary data.</text>
</comment>
<protein>
    <submittedName>
        <fullName evidence="1">DUF1573 domain-containing protein</fullName>
    </submittedName>
</protein>
<reference evidence="1" key="1">
    <citation type="submission" date="2022-06" db="EMBL/GenBank/DDBJ databases">
        <title>Solitalea sp. MAHUQ-68 isolated from rhizospheric soil.</title>
        <authorList>
            <person name="Huq M.A."/>
        </authorList>
    </citation>
    <scope>NUCLEOTIDE SEQUENCE</scope>
    <source>
        <strain evidence="1">MAHUQ-68</strain>
    </source>
</reference>
<dbReference type="PANTHER" id="PTHR37833">
    <property type="entry name" value="LIPOPROTEIN-RELATED"/>
    <property type="match status" value="1"/>
</dbReference>
<proteinExistence type="predicted"/>
<dbReference type="RefSeq" id="WP_252585714.1">
    <property type="nucleotide sequence ID" value="NZ_JAMWYS010000003.1"/>
</dbReference>
<name>A0A9X2EYS4_9SPHI</name>